<reference evidence="2 3" key="1">
    <citation type="submission" date="2016-10" db="EMBL/GenBank/DDBJ databases">
        <authorList>
            <person name="de Groot N.N."/>
        </authorList>
    </citation>
    <scope>NUCLEOTIDE SEQUENCE [LARGE SCALE GENOMIC DNA]</scope>
    <source>
        <strain evidence="2 3">CGMCC 4.5598</strain>
    </source>
</reference>
<dbReference type="OrthoDB" id="3206999at2"/>
<sequence>MSELERLGRSVGEALDRAESTGDFEPLLSPGLLRAARALAALLGPDDREYGELLGWLYWYRFQLLRDAPSAVEELQTALELFGQCFLKGAALDTIPEPLLEGIADLIVAEAADRLAAASSFDEIFGAVYLWRRIVDVTPDGHPEKAARLTNLASALLLQHSVFAQHRFLDEAADSAAEAVRRASGDSPSLRPSLLVLRNVMLLRFERLHDTADLDQAIAACERLRARPPADCGDLIDDEMRFGIALSERFRLGRRTADLDEAIALYRSALDHAGELHPELASMLDCLAGDLFRRHEQTGEAADLDEAVAVGRRAVGAADEAIGSQLVSNFAHLLHHRFALYQRAEDLREAEALTERLTDGDADPSMLNTRAMILRTRYDWSGSRADLDAAIILARRAVEATSEGDPGRCPRLHTLGTALGEVFRLTGRIAAYRDALDAHEEALELLPSGHADRAIHLNALAVLRFTNHERTGSPADLDAAITVSRKAADAPPRDRPSRAGHLGNAALYLTSRFELLGSPDDLDDALSLARAAMAARREGTVNSPLIDGILASALISLHDTTGDPALLDEAIGRYRALLEVMMPGHPHRARILGNLTHSVLKRARETGDAADEAVTTCREAVAAASDDGERARLLNLLGIALSKGSDPDPAEAVAAAAEAVRLTPPEVPEATIHGTNLALALSERYRRTRDPADRDAAARSFAAAARAVAGRPSSRILAARSAADLLHDGDPAAAAELLGLAVGLLPETVPHQIGQGSRQRNVQRFAGLAGDAAALALVDPSSPPEARGERALQLLEAGRSVLLSQILGTRDDLAALRELDPELAGRFVALRAMLDRPAAPTGASGPDVTRSAATTAMAGLLGRIRALDGLERFGLPPRLPDLLAEAAHGPVIVCNVSRYRSDALIVRPGGVTVLELPGLTPGTLIDHVNAFYAAVRDTGFDRIAVRVRAQTRLREILGWLWETVTGPVLRTLEAGTRVWWVPGGVLGLLPLHAAGPADAPGVLDLVVSSYSPTVTALSRARRRAARAGSGRALVVAMPATPGFADGDLPHAGTEAAEVAAAMPGTVLLGTVATREAVLALLDGCSVAHFACHAVNDLADPSRSKLLLQDHATAPLDVAALNGLDLAHARLAYLSACTTAVTRTDQLHDEAIHLASAFLLAGFPQVVGTLWPIADDTALAVARGFYGRAAGTGEDAARSLHEAMLAVRDRAPAAPSLWAAFLHIGA</sequence>
<proteinExistence type="predicted"/>
<evidence type="ECO:0000313" key="3">
    <source>
        <dbReference type="Proteomes" id="UP000199361"/>
    </source>
</evidence>
<dbReference type="SUPFAM" id="SSF48452">
    <property type="entry name" value="TPR-like"/>
    <property type="match status" value="1"/>
</dbReference>
<name>A0A1I0LX51_9ACTN</name>
<dbReference type="InterPro" id="IPR011990">
    <property type="entry name" value="TPR-like_helical_dom_sf"/>
</dbReference>
<evidence type="ECO:0000313" key="2">
    <source>
        <dbReference type="EMBL" id="SEU47818.1"/>
    </source>
</evidence>
<protein>
    <submittedName>
        <fullName evidence="2">CHAT domain-containing protein</fullName>
    </submittedName>
</protein>
<dbReference type="Pfam" id="PF12770">
    <property type="entry name" value="CHAT"/>
    <property type="match status" value="1"/>
</dbReference>
<dbReference type="EMBL" id="FOHX01000032">
    <property type="protein sequence ID" value="SEU47818.1"/>
    <property type="molecule type" value="Genomic_DNA"/>
</dbReference>
<dbReference type="Proteomes" id="UP000199361">
    <property type="component" value="Unassembled WGS sequence"/>
</dbReference>
<keyword evidence="3" id="KW-1185">Reference proteome</keyword>
<feature type="domain" description="CHAT" evidence="1">
    <location>
        <begin position="955"/>
        <end position="1225"/>
    </location>
</feature>
<dbReference type="STRING" id="568860.SAMN05421811_13211"/>
<dbReference type="Gene3D" id="1.25.40.10">
    <property type="entry name" value="Tetratricopeptide repeat domain"/>
    <property type="match status" value="3"/>
</dbReference>
<organism evidence="2 3">
    <name type="scientific">Nonomuraea wenchangensis</name>
    <dbReference type="NCBI Taxonomy" id="568860"/>
    <lineage>
        <taxon>Bacteria</taxon>
        <taxon>Bacillati</taxon>
        <taxon>Actinomycetota</taxon>
        <taxon>Actinomycetes</taxon>
        <taxon>Streptosporangiales</taxon>
        <taxon>Streptosporangiaceae</taxon>
        <taxon>Nonomuraea</taxon>
    </lineage>
</organism>
<accession>A0A1I0LX51</accession>
<dbReference type="RefSeq" id="WP_091094338.1">
    <property type="nucleotide sequence ID" value="NZ_FOHX01000032.1"/>
</dbReference>
<dbReference type="InterPro" id="IPR024983">
    <property type="entry name" value="CHAT_dom"/>
</dbReference>
<gene>
    <name evidence="2" type="ORF">SAMN05421811_13211</name>
</gene>
<dbReference type="AlphaFoldDB" id="A0A1I0LX51"/>
<evidence type="ECO:0000259" key="1">
    <source>
        <dbReference type="Pfam" id="PF12770"/>
    </source>
</evidence>